<feature type="domain" description="DUF6808" evidence="1">
    <location>
        <begin position="62"/>
        <end position="149"/>
    </location>
</feature>
<dbReference type="InterPro" id="IPR049214">
    <property type="entry name" value="DUF6808"/>
</dbReference>
<proteinExistence type="predicted"/>
<dbReference type="RefSeq" id="WP_151849692.1">
    <property type="nucleotide sequence ID" value="NZ_JANUKW010000004.1"/>
</dbReference>
<evidence type="ECO:0000259" key="1">
    <source>
        <dbReference type="Pfam" id="PF20647"/>
    </source>
</evidence>
<dbReference type="EMBL" id="WCWW01000015">
    <property type="protein sequence ID" value="KAB3857251.1"/>
    <property type="molecule type" value="Genomic_DNA"/>
</dbReference>
<accession>A0A6I0HV68</accession>
<name>A0A6I0HV68_PHOVU</name>
<protein>
    <recommendedName>
        <fullName evidence="1">DUF6808 domain-containing protein</fullName>
    </recommendedName>
</protein>
<dbReference type="Pfam" id="PF20647">
    <property type="entry name" value="DUF6808"/>
    <property type="match status" value="1"/>
</dbReference>
<gene>
    <name evidence="2" type="ORF">GAS29_08525</name>
</gene>
<dbReference type="Proteomes" id="UP000441522">
    <property type="component" value="Unassembled WGS sequence"/>
</dbReference>
<reference evidence="2 3" key="1">
    <citation type="journal article" date="2019" name="Nat. Med.">
        <title>A library of human gut bacterial isolates paired with longitudinal multiomics data enables mechanistic microbiome research.</title>
        <authorList>
            <person name="Poyet M."/>
            <person name="Groussin M."/>
            <person name="Gibbons S.M."/>
            <person name="Avila-Pacheco J."/>
            <person name="Jiang X."/>
            <person name="Kearney S.M."/>
            <person name="Perrotta A.R."/>
            <person name="Berdy B."/>
            <person name="Zhao S."/>
            <person name="Lieberman T.D."/>
            <person name="Swanson P.K."/>
            <person name="Smith M."/>
            <person name="Roesemann S."/>
            <person name="Alexander J.E."/>
            <person name="Rich S.A."/>
            <person name="Livny J."/>
            <person name="Vlamakis H."/>
            <person name="Clish C."/>
            <person name="Bullock K."/>
            <person name="Deik A."/>
            <person name="Scott J."/>
            <person name="Pierce K.A."/>
            <person name="Xavier R.J."/>
            <person name="Alm E.J."/>
        </authorList>
    </citation>
    <scope>NUCLEOTIDE SEQUENCE [LARGE SCALE GENOMIC DNA]</scope>
    <source>
        <strain evidence="2 3">BIOML-A5</strain>
    </source>
</reference>
<evidence type="ECO:0000313" key="3">
    <source>
        <dbReference type="Proteomes" id="UP000441522"/>
    </source>
</evidence>
<sequence length="149" mass="16863">MKWLPYILIIVLAFGLGWFVKPSPEAVIEARTDTVFSTSIIIKRDTVKYYLPSPVLCWHDGDTIHVGDTILPVEQKIYRDSDYIAYVSGYRPNLDSIYVCPKTLTVTNDIYHTVKIKPRRWGLGITAGYGFGKDGFSPAVVAGISYRIW</sequence>
<organism evidence="2 3">
    <name type="scientific">Phocaeicola vulgatus</name>
    <name type="common">Bacteroides vulgatus</name>
    <dbReference type="NCBI Taxonomy" id="821"/>
    <lineage>
        <taxon>Bacteria</taxon>
        <taxon>Pseudomonadati</taxon>
        <taxon>Bacteroidota</taxon>
        <taxon>Bacteroidia</taxon>
        <taxon>Bacteroidales</taxon>
        <taxon>Bacteroidaceae</taxon>
        <taxon>Phocaeicola</taxon>
    </lineage>
</organism>
<evidence type="ECO:0000313" key="2">
    <source>
        <dbReference type="EMBL" id="KAB3857251.1"/>
    </source>
</evidence>
<dbReference type="AlphaFoldDB" id="A0A6I0HV68"/>
<comment type="caution">
    <text evidence="2">The sequence shown here is derived from an EMBL/GenBank/DDBJ whole genome shotgun (WGS) entry which is preliminary data.</text>
</comment>